<dbReference type="PANTHER" id="PTHR42760">
    <property type="entry name" value="SHORT-CHAIN DEHYDROGENASES/REDUCTASES FAMILY MEMBER"/>
    <property type="match status" value="1"/>
</dbReference>
<evidence type="ECO:0000313" key="3">
    <source>
        <dbReference type="EMBL" id="MEW2367611.1"/>
    </source>
</evidence>
<dbReference type="SUPFAM" id="SSF51735">
    <property type="entry name" value="NAD(P)-binding Rossmann-fold domains"/>
    <property type="match status" value="1"/>
</dbReference>
<comment type="similarity">
    <text evidence="1">Belongs to the short-chain dehydrogenases/reductases (SDR) family.</text>
</comment>
<feature type="domain" description="Ketoreductase" evidence="2">
    <location>
        <begin position="13"/>
        <end position="217"/>
    </location>
</feature>
<evidence type="ECO:0000259" key="2">
    <source>
        <dbReference type="SMART" id="SM00822"/>
    </source>
</evidence>
<dbReference type="EMBL" id="JBEYRS010000028">
    <property type="protein sequence ID" value="MEW2367611.1"/>
    <property type="molecule type" value="Genomic_DNA"/>
</dbReference>
<reference evidence="3 4" key="1">
    <citation type="submission" date="2024-06" db="EMBL/GenBank/DDBJ databases">
        <title>The Natural Products Discovery Center: Release of the First 8490 Sequenced Strains for Exploring Actinobacteria Biosynthetic Diversity.</title>
        <authorList>
            <person name="Kalkreuter E."/>
            <person name="Kautsar S.A."/>
            <person name="Yang D."/>
            <person name="Bader C.D."/>
            <person name="Teijaro C.N."/>
            <person name="Fluegel L."/>
            <person name="Davis C.M."/>
            <person name="Simpson J.R."/>
            <person name="Lauterbach L."/>
            <person name="Steele A.D."/>
            <person name="Gui C."/>
            <person name="Meng S."/>
            <person name="Li G."/>
            <person name="Viehrig K."/>
            <person name="Ye F."/>
            <person name="Su P."/>
            <person name="Kiefer A.F."/>
            <person name="Nichols A."/>
            <person name="Cepeda A.J."/>
            <person name="Yan W."/>
            <person name="Fan B."/>
            <person name="Jiang Y."/>
            <person name="Adhikari A."/>
            <person name="Zheng C.-J."/>
            <person name="Schuster L."/>
            <person name="Cowan T.M."/>
            <person name="Smanski M.J."/>
            <person name="Chevrette M.G."/>
            <person name="De Carvalho L.P.S."/>
            <person name="Shen B."/>
        </authorList>
    </citation>
    <scope>NUCLEOTIDE SEQUENCE [LARGE SCALE GENOMIC DNA]</scope>
    <source>
        <strain evidence="3 4">NPDC047833</strain>
    </source>
</reference>
<dbReference type="Pfam" id="PF13561">
    <property type="entry name" value="adh_short_C2"/>
    <property type="match status" value="1"/>
</dbReference>
<gene>
    <name evidence="3" type="ORF">AB0887_37530</name>
</gene>
<proteinExistence type="inferred from homology"/>
<name>A0ABV3M8N4_9ACTN</name>
<comment type="caution">
    <text evidence="3">The sequence shown here is derived from an EMBL/GenBank/DDBJ whole genome shotgun (WGS) entry which is preliminary data.</text>
</comment>
<evidence type="ECO:0000313" key="4">
    <source>
        <dbReference type="Proteomes" id="UP001553843"/>
    </source>
</evidence>
<dbReference type="RefSeq" id="WP_359774167.1">
    <property type="nucleotide sequence ID" value="NZ_JBEYRR010000001.1"/>
</dbReference>
<dbReference type="CDD" id="cd05233">
    <property type="entry name" value="SDR_c"/>
    <property type="match status" value="1"/>
</dbReference>
<keyword evidence="4" id="KW-1185">Reference proteome</keyword>
<protein>
    <submittedName>
        <fullName evidence="3">SDR family oxidoreductase</fullName>
    </submittedName>
</protein>
<dbReference type="Gene3D" id="3.40.50.720">
    <property type="entry name" value="NAD(P)-binding Rossmann-like Domain"/>
    <property type="match status" value="1"/>
</dbReference>
<evidence type="ECO:0000256" key="1">
    <source>
        <dbReference type="ARBA" id="ARBA00006484"/>
    </source>
</evidence>
<organism evidence="3 4">
    <name type="scientific">Streptomyces huasconensis</name>
    <dbReference type="NCBI Taxonomy" id="1854574"/>
    <lineage>
        <taxon>Bacteria</taxon>
        <taxon>Bacillati</taxon>
        <taxon>Actinomycetota</taxon>
        <taxon>Actinomycetes</taxon>
        <taxon>Kitasatosporales</taxon>
        <taxon>Streptomycetaceae</taxon>
        <taxon>Streptomyces</taxon>
    </lineage>
</organism>
<sequence>MDIRPEDSGLKDKRVLVTGGGRGIGRAIALAFARSGAQVVTCHLGAHEPDDELRHAVRDIHRADVSSGPDVARLAGAVAETLGGLDVLVNNVGADGAAPLAQLDEDEWARVMDRNATACYRVTRAALPLLGEGSSVINIGSAAALRGRPAAAHYGAAKAALIGFTRALCKELGPQGIRVNTIAPGMVADGTEDPHDPVTRRIVALTPLGRLCRPEDVAAAALFLGGDGAAFLSGITLNVDGGI</sequence>
<dbReference type="PRINTS" id="PR00081">
    <property type="entry name" value="GDHRDH"/>
</dbReference>
<dbReference type="InterPro" id="IPR036291">
    <property type="entry name" value="NAD(P)-bd_dom_sf"/>
</dbReference>
<dbReference type="PRINTS" id="PR00080">
    <property type="entry name" value="SDRFAMILY"/>
</dbReference>
<dbReference type="InterPro" id="IPR020904">
    <property type="entry name" value="Sc_DH/Rdtase_CS"/>
</dbReference>
<dbReference type="SMART" id="SM00822">
    <property type="entry name" value="PKS_KR"/>
    <property type="match status" value="1"/>
</dbReference>
<dbReference type="PANTHER" id="PTHR42760:SF40">
    <property type="entry name" value="3-OXOACYL-[ACYL-CARRIER-PROTEIN] REDUCTASE, CHLOROPLASTIC"/>
    <property type="match status" value="1"/>
</dbReference>
<dbReference type="Proteomes" id="UP001553843">
    <property type="component" value="Unassembled WGS sequence"/>
</dbReference>
<dbReference type="InterPro" id="IPR002347">
    <property type="entry name" value="SDR_fam"/>
</dbReference>
<accession>A0ABV3M8N4</accession>
<dbReference type="InterPro" id="IPR057326">
    <property type="entry name" value="KR_dom"/>
</dbReference>
<dbReference type="PROSITE" id="PS00061">
    <property type="entry name" value="ADH_SHORT"/>
    <property type="match status" value="1"/>
</dbReference>